<evidence type="ECO:0008006" key="4">
    <source>
        <dbReference type="Google" id="ProtNLM"/>
    </source>
</evidence>
<proteinExistence type="predicted"/>
<name>A0ABY2RLS1_9NOCA</name>
<evidence type="ECO:0000256" key="1">
    <source>
        <dbReference type="SAM" id="MobiDB-lite"/>
    </source>
</evidence>
<dbReference type="EMBL" id="SUMD01000005">
    <property type="protein sequence ID" value="TJZ78119.1"/>
    <property type="molecule type" value="Genomic_DNA"/>
</dbReference>
<feature type="region of interest" description="Disordered" evidence="1">
    <location>
        <begin position="1"/>
        <end position="27"/>
    </location>
</feature>
<gene>
    <name evidence="2" type="ORF">FCG67_13475</name>
</gene>
<evidence type="ECO:0000313" key="3">
    <source>
        <dbReference type="Proteomes" id="UP000305109"/>
    </source>
</evidence>
<keyword evidence="3" id="KW-1185">Reference proteome</keyword>
<evidence type="ECO:0000313" key="2">
    <source>
        <dbReference type="EMBL" id="TJZ78119.1"/>
    </source>
</evidence>
<feature type="compositionally biased region" description="Basic residues" evidence="1">
    <location>
        <begin position="1"/>
        <end position="10"/>
    </location>
</feature>
<sequence length="119" mass="13766">MPEVARKRRTQPPPPHVLYEALTNPDRDPTRPWLLLHDDEQRPSIAESVEPNLVVWTSLWLLRPDANIRFDIDGPPRGSATLTWTLILENPVPDVATIIRMRKRLNELINANLRFTFGQ</sequence>
<organism evidence="2 3">
    <name type="scientific">Rhodococcus oryzae</name>
    <dbReference type="NCBI Taxonomy" id="2571143"/>
    <lineage>
        <taxon>Bacteria</taxon>
        <taxon>Bacillati</taxon>
        <taxon>Actinomycetota</taxon>
        <taxon>Actinomycetes</taxon>
        <taxon>Mycobacteriales</taxon>
        <taxon>Nocardiaceae</taxon>
        <taxon>Rhodococcus</taxon>
    </lineage>
</organism>
<reference evidence="2 3" key="1">
    <citation type="submission" date="2019-04" db="EMBL/GenBank/DDBJ databases">
        <title>Rhodococcus oryzae sp. nov., a novel actinomycete isolated from rhizosphere soil of rice (Oryza sativa L.).</title>
        <authorList>
            <person name="Li C."/>
        </authorList>
    </citation>
    <scope>NUCLEOTIDE SEQUENCE [LARGE SCALE GENOMIC DNA]</scope>
    <source>
        <strain evidence="2 3">NEAU-CX67</strain>
    </source>
</reference>
<protein>
    <recommendedName>
        <fullName evidence="4">SRPBCC family protein</fullName>
    </recommendedName>
</protein>
<comment type="caution">
    <text evidence="2">The sequence shown here is derived from an EMBL/GenBank/DDBJ whole genome shotgun (WGS) entry which is preliminary data.</text>
</comment>
<accession>A0ABY2RLS1</accession>
<dbReference type="Proteomes" id="UP000305109">
    <property type="component" value="Unassembled WGS sequence"/>
</dbReference>